<organism evidence="12">
    <name type="scientific">Bicosoecida sp. CB-2014</name>
    <dbReference type="NCBI Taxonomy" id="1486930"/>
    <lineage>
        <taxon>Eukaryota</taxon>
        <taxon>Sar</taxon>
        <taxon>Stramenopiles</taxon>
        <taxon>Bigyra</taxon>
        <taxon>Opalozoa</taxon>
        <taxon>Bicosoecida</taxon>
    </lineage>
</organism>
<evidence type="ECO:0000256" key="9">
    <source>
        <dbReference type="ARBA" id="ARBA00023136"/>
    </source>
</evidence>
<feature type="compositionally biased region" description="Polar residues" evidence="11">
    <location>
        <begin position="59"/>
        <end position="72"/>
    </location>
</feature>
<evidence type="ECO:0000256" key="1">
    <source>
        <dbReference type="ARBA" id="ARBA00004511"/>
    </source>
</evidence>
<evidence type="ECO:0000256" key="11">
    <source>
        <dbReference type="SAM" id="MobiDB-lite"/>
    </source>
</evidence>
<evidence type="ECO:0000256" key="10">
    <source>
        <dbReference type="RuleBase" id="RU364027"/>
    </source>
</evidence>
<accession>A0A7S1C783</accession>
<keyword evidence="9 10" id="KW-0472">Membrane</keyword>
<evidence type="ECO:0000256" key="8">
    <source>
        <dbReference type="ARBA" id="ARBA00023055"/>
    </source>
</evidence>
<feature type="transmembrane region" description="Helical" evidence="10">
    <location>
        <begin position="405"/>
        <end position="429"/>
    </location>
</feature>
<dbReference type="GO" id="GO:0034497">
    <property type="term" value="P:protein localization to phagophore assembly site"/>
    <property type="evidence" value="ECO:0007669"/>
    <property type="project" value="TreeGrafter"/>
</dbReference>
<dbReference type="InterPro" id="IPR007241">
    <property type="entry name" value="Autophagy-rel_prot_9"/>
</dbReference>
<feature type="region of interest" description="Disordered" evidence="11">
    <location>
        <begin position="842"/>
        <end position="868"/>
    </location>
</feature>
<feature type="transmembrane region" description="Helical" evidence="10">
    <location>
        <begin position="185"/>
        <end position="213"/>
    </location>
</feature>
<reference evidence="12" key="1">
    <citation type="submission" date="2021-01" db="EMBL/GenBank/DDBJ databases">
        <authorList>
            <person name="Corre E."/>
            <person name="Pelletier E."/>
            <person name="Niang G."/>
            <person name="Scheremetjew M."/>
            <person name="Finn R."/>
            <person name="Kale V."/>
            <person name="Holt S."/>
            <person name="Cochrane G."/>
            <person name="Meng A."/>
            <person name="Brown T."/>
            <person name="Cohen L."/>
        </authorList>
    </citation>
    <scope>NUCLEOTIDE SEQUENCE</scope>
    <source>
        <strain evidence="12">Ms1</strain>
    </source>
</reference>
<evidence type="ECO:0000256" key="2">
    <source>
        <dbReference type="ARBA" id="ARBA00006185"/>
    </source>
</evidence>
<name>A0A7S1C783_9STRA</name>
<dbReference type="AlphaFoldDB" id="A0A7S1C783"/>
<feature type="region of interest" description="Disordered" evidence="11">
    <location>
        <begin position="1"/>
        <end position="115"/>
    </location>
</feature>
<feature type="region of interest" description="Disordered" evidence="11">
    <location>
        <begin position="740"/>
        <end position="793"/>
    </location>
</feature>
<evidence type="ECO:0000256" key="3">
    <source>
        <dbReference type="ARBA" id="ARBA00018074"/>
    </source>
</evidence>
<evidence type="ECO:0000256" key="4">
    <source>
        <dbReference type="ARBA" id="ARBA00022448"/>
    </source>
</evidence>
<feature type="transmembrane region" description="Helical" evidence="10">
    <location>
        <begin position="527"/>
        <end position="545"/>
    </location>
</feature>
<evidence type="ECO:0000313" key="12">
    <source>
        <dbReference type="EMBL" id="CAD8911467.1"/>
    </source>
</evidence>
<keyword evidence="4 10" id="KW-0813">Transport</keyword>
<dbReference type="EMBL" id="HBFS01006894">
    <property type="protein sequence ID" value="CAD8911467.1"/>
    <property type="molecule type" value="Transcribed_RNA"/>
</dbReference>
<dbReference type="PANTHER" id="PTHR13038:SF10">
    <property type="entry name" value="AUTOPHAGY-RELATED PROTEIN 9"/>
    <property type="match status" value="1"/>
</dbReference>
<gene>
    <name evidence="12" type="ORF">BSP0115_LOCUS4685</name>
</gene>
<dbReference type="GO" id="GO:0034045">
    <property type="term" value="C:phagophore assembly site membrane"/>
    <property type="evidence" value="ECO:0007669"/>
    <property type="project" value="UniProtKB-SubCell"/>
</dbReference>
<keyword evidence="5 10" id="KW-0812">Transmembrane</keyword>
<evidence type="ECO:0000256" key="7">
    <source>
        <dbReference type="ARBA" id="ARBA00023006"/>
    </source>
</evidence>
<dbReference type="GO" id="GO:0006869">
    <property type="term" value="P:lipid transport"/>
    <property type="evidence" value="ECO:0007669"/>
    <property type="project" value="UniProtKB-KW"/>
</dbReference>
<evidence type="ECO:0000256" key="6">
    <source>
        <dbReference type="ARBA" id="ARBA00022989"/>
    </source>
</evidence>
<protein>
    <recommendedName>
        <fullName evidence="3 10">Autophagy-related protein 9</fullName>
    </recommendedName>
</protein>
<keyword evidence="6 10" id="KW-1133">Transmembrane helix</keyword>
<proteinExistence type="inferred from homology"/>
<comment type="similarity">
    <text evidence="2 10">Belongs to the ATG9 family.</text>
</comment>
<feature type="compositionally biased region" description="Gly residues" evidence="11">
    <location>
        <begin position="96"/>
        <end position="112"/>
    </location>
</feature>
<dbReference type="Pfam" id="PF04109">
    <property type="entry name" value="ATG9"/>
    <property type="match status" value="1"/>
</dbReference>
<dbReference type="GO" id="GO:0000422">
    <property type="term" value="P:autophagy of mitochondrion"/>
    <property type="evidence" value="ECO:0007669"/>
    <property type="project" value="TreeGrafter"/>
</dbReference>
<comment type="function">
    <text evidence="10">Phospholipid scramblase involved in autophagy. Cycles between the preautophagosomal structure/phagophore assembly site (PAS) and the cytoplasmic vesicle pool and supplies membrane for the growing autophagosome. Lipid scramblase activity plays a key role in preautophagosomal structure/phagophore assembly by distributing the phospholipids that arrive through ATG2 from the cytoplasmic to the luminal leaflet of the bilayer, thereby driving autophagosomal membrane expansion.</text>
</comment>
<feature type="transmembrane region" description="Helical" evidence="10">
    <location>
        <begin position="252"/>
        <end position="280"/>
    </location>
</feature>
<feature type="transmembrane region" description="Helical" evidence="10">
    <location>
        <begin position="594"/>
        <end position="615"/>
    </location>
</feature>
<feature type="transmembrane region" description="Helical" evidence="10">
    <location>
        <begin position="494"/>
        <end position="520"/>
    </location>
</feature>
<dbReference type="PANTHER" id="PTHR13038">
    <property type="entry name" value="APG9 AUTOPHAGY 9"/>
    <property type="match status" value="1"/>
</dbReference>
<keyword evidence="8 10" id="KW-0445">Lipid transport</keyword>
<keyword evidence="7 10" id="KW-0072">Autophagy</keyword>
<dbReference type="GO" id="GO:0005776">
    <property type="term" value="C:autophagosome"/>
    <property type="evidence" value="ECO:0007669"/>
    <property type="project" value="TreeGrafter"/>
</dbReference>
<dbReference type="GO" id="GO:0034727">
    <property type="term" value="P:piecemeal microautophagy of the nucleus"/>
    <property type="evidence" value="ECO:0007669"/>
    <property type="project" value="TreeGrafter"/>
</dbReference>
<dbReference type="GO" id="GO:0061709">
    <property type="term" value="P:reticulophagy"/>
    <property type="evidence" value="ECO:0007669"/>
    <property type="project" value="TreeGrafter"/>
</dbReference>
<comment type="subcellular location">
    <subcellularLocation>
        <location evidence="1 10">Preautophagosomal structure membrane</location>
        <topology evidence="1 10">Multi-pass membrane protein</topology>
    </subcellularLocation>
</comment>
<sequence length="868" mass="95331">MDDALMDEIEGRSPQRGVLGEGRDGGAGGGVEGGIVTPRSSGADDVWAELTEGEDDAAPSSTRAGRSRSLTSRVFGGGLELPSIFRRSSAPDPPSGSGGGGGGGSGGGGGVGEMREGGFATAGAKGAAGKGGYAAVGSVDLEGGDDSPLPVDELLEGAGTGEWAAVSNLDEFFTRLYNYYREGGLVTLLLGRLSSLVVLAFTVVFSTFLFILVDWHALFSCSDAEDAAPCKELSRYIDADVLRFENVTTFQAIVVVYFSLFSLYWVMTALAFIPAVFGAWRMHVFYRDRLRITTRELQTMQWHEVVTRFEQLQRSGSYRVALKEVTAHSIAMRIMRKDNYMVALVNKDMLDLSLRVPCTSWRLHTPLTKSLEWNLDIALFSHMWGRNFRLRRNFVDNVGALQRRFVIVGIINALLLPFALMFLVVYFFLKHAEDFHKKGDYLGPRKWSPEAHWRFREFNELPHVFERRINASYRSANDFQKQFPFPELAALARMVAYIAGALVSALLLLTVIDENLLLFIHLGDRNLLWYIAMMSAVLAIARAFVPTPEESVFNPNGVMRKMVAFTHYMPRHWRGRCHTYDVRDEFLDLFQYRIMLFLQDIFSVIFTPLLLCFVLPHRAARLVDFINRVSTDVEGAGTVCGYSLFDINKYGNAHYGAPVHASKMLRSKQGKMEKSLVNFMTNHPNWEARPEMHDMLARLDDFQFEEAATALAAEAAAAAPEAASRSLRGSAVLRPVTLMESEHEGGGGSETKPNQAEGEELRSSGAAGHGHGDGRMSTSMASSARLGESSYHRGARLRRSAALAMPLSPGGSASERLPVLAGDTQSSQGRFFWLDVFYESHSRSRTGGEGGGGSASMHAPPGGHGGDV</sequence>
<evidence type="ECO:0000256" key="5">
    <source>
        <dbReference type="ARBA" id="ARBA00022692"/>
    </source>
</evidence>